<comment type="similarity">
    <text evidence="7">Belongs to the binding-protein-dependent transport system permease family.</text>
</comment>
<dbReference type="PROSITE" id="PS50928">
    <property type="entry name" value="ABC_TM1"/>
    <property type="match status" value="1"/>
</dbReference>
<evidence type="ECO:0000313" key="10">
    <source>
        <dbReference type="EMBL" id="CAA9303150.1"/>
    </source>
</evidence>
<feature type="transmembrane region" description="Helical" evidence="7">
    <location>
        <begin position="121"/>
        <end position="138"/>
    </location>
</feature>
<reference evidence="10" key="1">
    <citation type="submission" date="2020-02" db="EMBL/GenBank/DDBJ databases">
        <authorList>
            <person name="Meier V. D."/>
        </authorList>
    </citation>
    <scope>NUCLEOTIDE SEQUENCE</scope>
    <source>
        <strain evidence="10">AVDCRST_MAG07</strain>
    </source>
</reference>
<keyword evidence="4 7" id="KW-0812">Transmembrane</keyword>
<keyword evidence="5 7" id="KW-1133">Transmembrane helix</keyword>
<dbReference type="InterPro" id="IPR035906">
    <property type="entry name" value="MetI-like_sf"/>
</dbReference>
<protein>
    <submittedName>
        <fullName evidence="10">ABC transporter, permease protein 1 (Cluster 1, maltose/g3p/polyamine/iron)</fullName>
    </submittedName>
</protein>
<dbReference type="InterPro" id="IPR000515">
    <property type="entry name" value="MetI-like"/>
</dbReference>
<evidence type="ECO:0000256" key="4">
    <source>
        <dbReference type="ARBA" id="ARBA00022692"/>
    </source>
</evidence>
<dbReference type="GO" id="GO:0055085">
    <property type="term" value="P:transmembrane transport"/>
    <property type="evidence" value="ECO:0007669"/>
    <property type="project" value="InterPro"/>
</dbReference>
<feature type="transmembrane region" description="Helical" evidence="7">
    <location>
        <begin position="29"/>
        <end position="52"/>
    </location>
</feature>
<proteinExistence type="inferred from homology"/>
<dbReference type="SUPFAM" id="SSF161098">
    <property type="entry name" value="MetI-like"/>
    <property type="match status" value="2"/>
</dbReference>
<comment type="subcellular location">
    <subcellularLocation>
        <location evidence="1 7">Cell membrane</location>
        <topology evidence="1 7">Multi-pass membrane protein</topology>
    </subcellularLocation>
</comment>
<feature type="transmembrane region" description="Helical" evidence="7">
    <location>
        <begin position="297"/>
        <end position="318"/>
    </location>
</feature>
<feature type="transmembrane region" description="Helical" evidence="7">
    <location>
        <begin position="158"/>
        <end position="179"/>
    </location>
</feature>
<evidence type="ECO:0000256" key="6">
    <source>
        <dbReference type="ARBA" id="ARBA00023136"/>
    </source>
</evidence>
<dbReference type="InterPro" id="IPR051393">
    <property type="entry name" value="ABC_transporter_permease"/>
</dbReference>
<feature type="compositionally biased region" description="Polar residues" evidence="8">
    <location>
        <begin position="1"/>
        <end position="14"/>
    </location>
</feature>
<dbReference type="GO" id="GO:0005886">
    <property type="term" value="C:plasma membrane"/>
    <property type="evidence" value="ECO:0007669"/>
    <property type="project" value="UniProtKB-SubCell"/>
</dbReference>
<evidence type="ECO:0000256" key="7">
    <source>
        <dbReference type="RuleBase" id="RU363032"/>
    </source>
</evidence>
<dbReference type="CDD" id="cd06261">
    <property type="entry name" value="TM_PBP2"/>
    <property type="match status" value="1"/>
</dbReference>
<evidence type="ECO:0000256" key="3">
    <source>
        <dbReference type="ARBA" id="ARBA00022475"/>
    </source>
</evidence>
<evidence type="ECO:0000259" key="9">
    <source>
        <dbReference type="PROSITE" id="PS50928"/>
    </source>
</evidence>
<sequence length="374" mass="40324">MTTTALPVQSSTSVPATAGRPRRPRSRPLAAGLGFLAPFLLVYAAFVVWPVLQALRMSLYDWDLLGFTRQFVGLANYRRMLWGTEMTWTIGHLALVRVLLLAATAAVVARGLQRGSARRSLIAVAAAGLALVLVLGFHPGAGGAWNDPAFWASVRHTLAFTAISTPILVGMGLAMALALHGSHRGTGFYQAAFFLPYVLPISAVTLIWSYLLNPDRGLIARVVGVVGVDPIAWLSDPDLAMWGIVLTTVWWSAGFNLVLFLAGLQDIDPSLYEAASLDGAGRWQTFRHITVPGLTQVSVLVSVTQLIASFQVFGQVYIMTRGGPGDSTRVLIQHIYEAGFRDLQLGYAAAVSLFLFTVMAVVSAVQFKLVSREA</sequence>
<evidence type="ECO:0000256" key="8">
    <source>
        <dbReference type="SAM" id="MobiDB-lite"/>
    </source>
</evidence>
<dbReference type="EMBL" id="CADCUB010000001">
    <property type="protein sequence ID" value="CAA9303150.1"/>
    <property type="molecule type" value="Genomic_DNA"/>
</dbReference>
<dbReference type="AlphaFoldDB" id="A0A6J4KF88"/>
<gene>
    <name evidence="10" type="ORF">AVDCRST_MAG07-1026</name>
</gene>
<dbReference type="PANTHER" id="PTHR30193:SF41">
    <property type="entry name" value="DIACETYLCHITOBIOSE UPTAKE SYSTEM PERMEASE PROTEIN NGCF"/>
    <property type="match status" value="1"/>
</dbReference>
<keyword evidence="3" id="KW-1003">Cell membrane</keyword>
<accession>A0A6J4KF88</accession>
<dbReference type="PANTHER" id="PTHR30193">
    <property type="entry name" value="ABC TRANSPORTER PERMEASE PROTEIN"/>
    <property type="match status" value="1"/>
</dbReference>
<keyword evidence="2 7" id="KW-0813">Transport</keyword>
<feature type="domain" description="ABC transmembrane type-1" evidence="9">
    <location>
        <begin position="154"/>
        <end position="366"/>
    </location>
</feature>
<feature type="transmembrane region" description="Helical" evidence="7">
    <location>
        <begin position="86"/>
        <end position="109"/>
    </location>
</feature>
<organism evidence="10">
    <name type="scientific">uncultured Frankineae bacterium</name>
    <dbReference type="NCBI Taxonomy" id="437475"/>
    <lineage>
        <taxon>Bacteria</taxon>
        <taxon>Bacillati</taxon>
        <taxon>Actinomycetota</taxon>
        <taxon>Actinomycetes</taxon>
        <taxon>Frankiales</taxon>
        <taxon>environmental samples</taxon>
    </lineage>
</organism>
<feature type="transmembrane region" description="Helical" evidence="7">
    <location>
        <begin position="191"/>
        <end position="211"/>
    </location>
</feature>
<feature type="transmembrane region" description="Helical" evidence="7">
    <location>
        <begin position="239"/>
        <end position="262"/>
    </location>
</feature>
<feature type="region of interest" description="Disordered" evidence="8">
    <location>
        <begin position="1"/>
        <end position="25"/>
    </location>
</feature>
<evidence type="ECO:0000256" key="5">
    <source>
        <dbReference type="ARBA" id="ARBA00022989"/>
    </source>
</evidence>
<dbReference type="Gene3D" id="1.10.3720.10">
    <property type="entry name" value="MetI-like"/>
    <property type="match status" value="2"/>
</dbReference>
<keyword evidence="6 7" id="KW-0472">Membrane</keyword>
<evidence type="ECO:0000256" key="1">
    <source>
        <dbReference type="ARBA" id="ARBA00004651"/>
    </source>
</evidence>
<feature type="transmembrane region" description="Helical" evidence="7">
    <location>
        <begin position="345"/>
        <end position="365"/>
    </location>
</feature>
<name>A0A6J4KF88_9ACTN</name>
<dbReference type="Pfam" id="PF00528">
    <property type="entry name" value="BPD_transp_1"/>
    <property type="match status" value="1"/>
</dbReference>
<evidence type="ECO:0000256" key="2">
    <source>
        <dbReference type="ARBA" id="ARBA00022448"/>
    </source>
</evidence>